<dbReference type="OrthoDB" id="8871309at2"/>
<dbReference type="InterPro" id="IPR029058">
    <property type="entry name" value="AB_hydrolase_fold"/>
</dbReference>
<reference evidence="1 2" key="1">
    <citation type="submission" date="2019-06" db="EMBL/GenBank/DDBJ databases">
        <title>Sequencing the genomes of 1000 actinobacteria strains.</title>
        <authorList>
            <person name="Klenk H.-P."/>
        </authorList>
    </citation>
    <scope>NUCLEOTIDE SEQUENCE [LARGE SCALE GENOMIC DNA]</scope>
    <source>
        <strain evidence="1 2">DSM 103495</strain>
    </source>
</reference>
<protein>
    <submittedName>
        <fullName evidence="1">Alpha/beta hydrolase family protein</fullName>
    </submittedName>
</protein>
<name>A0A543FE55_9NOCA</name>
<evidence type="ECO:0000313" key="2">
    <source>
        <dbReference type="Proteomes" id="UP000316331"/>
    </source>
</evidence>
<dbReference type="EMBL" id="VFPG01000001">
    <property type="protein sequence ID" value="TQM32032.1"/>
    <property type="molecule type" value="Genomic_DNA"/>
</dbReference>
<dbReference type="GO" id="GO:0016787">
    <property type="term" value="F:hydrolase activity"/>
    <property type="evidence" value="ECO:0007669"/>
    <property type="project" value="UniProtKB-KW"/>
</dbReference>
<dbReference type="AlphaFoldDB" id="A0A543FE55"/>
<evidence type="ECO:0000313" key="1">
    <source>
        <dbReference type="EMBL" id="TQM32032.1"/>
    </source>
</evidence>
<dbReference type="Gene3D" id="3.40.50.1820">
    <property type="entry name" value="alpha/beta hydrolase"/>
    <property type="match status" value="1"/>
</dbReference>
<keyword evidence="2" id="KW-1185">Reference proteome</keyword>
<dbReference type="Pfam" id="PF02089">
    <property type="entry name" value="Palm_thioest"/>
    <property type="match status" value="1"/>
</dbReference>
<dbReference type="RefSeq" id="WP_141810007.1">
    <property type="nucleotide sequence ID" value="NZ_VFPG01000001.1"/>
</dbReference>
<accession>A0A543FE55</accession>
<proteinExistence type="predicted"/>
<dbReference type="PANTHER" id="PTHR37946:SF1">
    <property type="entry name" value="SLL1969 PROTEIN"/>
    <property type="match status" value="1"/>
</dbReference>
<dbReference type="Proteomes" id="UP000316331">
    <property type="component" value="Unassembled WGS sequence"/>
</dbReference>
<sequence>MDTLRKLLARLVSVVLVLGVVVGSAAAEPVPGSARNPVLVIGGFDANVGKLETLRAWLESRGYTAYAMVLPGTPAATAPLVESAAAVAAEVAEIRRETRSARVDLVGHSMGGLAQRHYVKFLDGRESVDTYVDFGTPENGVVLALLCSPFYPGCRDLSPGSPFLTALNTAPAIPPDLPAYHLFSEDAGEEREPLPGANNASVQSFCPGRRVSHADEPIDGAFQELIDSALRGGPLATGCP</sequence>
<dbReference type="SUPFAM" id="SSF53474">
    <property type="entry name" value="alpha/beta-Hydrolases"/>
    <property type="match status" value="1"/>
</dbReference>
<organism evidence="1 2">
    <name type="scientific">Nocardia bhagyanarayanae</name>
    <dbReference type="NCBI Taxonomy" id="1215925"/>
    <lineage>
        <taxon>Bacteria</taxon>
        <taxon>Bacillati</taxon>
        <taxon>Actinomycetota</taxon>
        <taxon>Actinomycetes</taxon>
        <taxon>Mycobacteriales</taxon>
        <taxon>Nocardiaceae</taxon>
        <taxon>Nocardia</taxon>
    </lineage>
</organism>
<keyword evidence="1" id="KW-0378">Hydrolase</keyword>
<gene>
    <name evidence="1" type="ORF">FB390_3702</name>
</gene>
<comment type="caution">
    <text evidence="1">The sequence shown here is derived from an EMBL/GenBank/DDBJ whole genome shotgun (WGS) entry which is preliminary data.</text>
</comment>
<dbReference type="PANTHER" id="PTHR37946">
    <property type="entry name" value="SLL1969 PROTEIN"/>
    <property type="match status" value="1"/>
</dbReference>